<feature type="transmembrane region" description="Helical" evidence="1">
    <location>
        <begin position="141"/>
        <end position="161"/>
    </location>
</feature>
<evidence type="ECO:0000256" key="1">
    <source>
        <dbReference type="SAM" id="Phobius"/>
    </source>
</evidence>
<organism evidence="2 3">
    <name type="scientific">Fusicatenibacter faecihominis</name>
    <dbReference type="NCBI Taxonomy" id="2881276"/>
    <lineage>
        <taxon>Bacteria</taxon>
        <taxon>Bacillati</taxon>
        <taxon>Bacillota</taxon>
        <taxon>Clostridia</taxon>
        <taxon>Lachnospirales</taxon>
        <taxon>Lachnospiraceae</taxon>
        <taxon>Fusicatenibacter</taxon>
    </lineage>
</organism>
<feature type="transmembrane region" description="Helical" evidence="1">
    <location>
        <begin position="60"/>
        <end position="77"/>
    </location>
</feature>
<keyword evidence="1" id="KW-1133">Transmembrane helix</keyword>
<feature type="transmembrane region" description="Helical" evidence="1">
    <location>
        <begin position="84"/>
        <end position="102"/>
    </location>
</feature>
<dbReference type="AlphaFoldDB" id="A0AAE3DU35"/>
<proteinExistence type="predicted"/>
<keyword evidence="1" id="KW-0472">Membrane</keyword>
<name>A0AAE3DU35_9FIRM</name>
<feature type="transmembrane region" description="Helical" evidence="1">
    <location>
        <begin position="114"/>
        <end position="134"/>
    </location>
</feature>
<comment type="caution">
    <text evidence="2">The sequence shown here is derived from an EMBL/GenBank/DDBJ whole genome shotgun (WGS) entry which is preliminary data.</text>
</comment>
<reference evidence="2 3" key="1">
    <citation type="submission" date="2021-10" db="EMBL/GenBank/DDBJ databases">
        <title>Anaerobic single-cell dispensing facilitates the cultivation of human gut bacteria.</title>
        <authorList>
            <person name="Afrizal A."/>
        </authorList>
    </citation>
    <scope>NUCLEOTIDE SEQUENCE [LARGE SCALE GENOMIC DNA]</scope>
    <source>
        <strain evidence="2 3">CLA-AA-H277</strain>
    </source>
</reference>
<dbReference type="Proteomes" id="UP001197875">
    <property type="component" value="Unassembled WGS sequence"/>
</dbReference>
<gene>
    <name evidence="2" type="ORF">LKD71_11795</name>
</gene>
<dbReference type="EMBL" id="JAJEPR010000020">
    <property type="protein sequence ID" value="MCC2190478.1"/>
    <property type="molecule type" value="Genomic_DNA"/>
</dbReference>
<feature type="transmembrane region" description="Helical" evidence="1">
    <location>
        <begin position="167"/>
        <end position="184"/>
    </location>
</feature>
<feature type="transmembrane region" description="Helical" evidence="1">
    <location>
        <begin position="20"/>
        <end position="40"/>
    </location>
</feature>
<dbReference type="RefSeq" id="WP_227615561.1">
    <property type="nucleotide sequence ID" value="NZ_JAJEPR010000020.1"/>
</dbReference>
<evidence type="ECO:0000313" key="3">
    <source>
        <dbReference type="Proteomes" id="UP001197875"/>
    </source>
</evidence>
<keyword evidence="3" id="KW-1185">Reference proteome</keyword>
<sequence>MEAFLDNIRRKRKTALSKQIIYTAGILLLGIALGVFSKFLDCTPGNELPAFFEYLDVRNFLGRFAIWLLLGLCIAIYSASPLRAAVNVFTFFTGMVASYYAYSKWIAGFFPQSYALIWVGFTVISPFLAWICWYAKGKGKIAVGISALIIAFLFNESFIYGWLCFDLISILELITFLCGLFVLRRSSVKETILMLAIGIVAALLLHQIVPYGF</sequence>
<accession>A0AAE3DU35</accession>
<protein>
    <submittedName>
        <fullName evidence="2">Uncharacterized protein</fullName>
    </submittedName>
</protein>
<evidence type="ECO:0000313" key="2">
    <source>
        <dbReference type="EMBL" id="MCC2190478.1"/>
    </source>
</evidence>
<feature type="transmembrane region" description="Helical" evidence="1">
    <location>
        <begin position="191"/>
        <end position="209"/>
    </location>
</feature>
<keyword evidence="1" id="KW-0812">Transmembrane</keyword>